<accession>A0AC34QA41</accession>
<dbReference type="Proteomes" id="UP000887576">
    <property type="component" value="Unplaced"/>
</dbReference>
<evidence type="ECO:0000313" key="1">
    <source>
        <dbReference type="Proteomes" id="UP000887576"/>
    </source>
</evidence>
<organism evidence="1 2">
    <name type="scientific">Panagrolaimus sp. JU765</name>
    <dbReference type="NCBI Taxonomy" id="591449"/>
    <lineage>
        <taxon>Eukaryota</taxon>
        <taxon>Metazoa</taxon>
        <taxon>Ecdysozoa</taxon>
        <taxon>Nematoda</taxon>
        <taxon>Chromadorea</taxon>
        <taxon>Rhabditida</taxon>
        <taxon>Tylenchina</taxon>
        <taxon>Panagrolaimomorpha</taxon>
        <taxon>Panagrolaimoidea</taxon>
        <taxon>Panagrolaimidae</taxon>
        <taxon>Panagrolaimus</taxon>
    </lineage>
</organism>
<dbReference type="WBParaSite" id="JU765_v2.g14379.t1">
    <property type="protein sequence ID" value="JU765_v2.g14379.t1"/>
    <property type="gene ID" value="JU765_v2.g14379"/>
</dbReference>
<sequence>MKSAAREKMKIRSFPSTMEGQYVDQTLDLLKRAIIEIQNKNNSGISFEELYRNAYTVVLHKYGERLYEGLRESVINHLRNQICPLIVDSAGNNLLTELIRAWHDHTTAMQMIRDILMYLDRVYVSSQNTQRESLKLDTVYNLGLRLFRDEIVNHQIINEHLKATMLSMISCERAKEAIDWMSLKAACQMLLALGITGRHYYDSQFEEHFLRESAEYYRSAGQKFLNENSASVFVRKVNECLIEEKERADRYLDNITGAKILQVLQDELIIKHMNTVVEMENSGLIFMLNNDKIEDLKLLYDLLKRVPKGSEVMMDSMSKYLRSRGESMVKTVEEPTNPVQFIQNLIDLKDQFDHFLHDAFQNDKDFKNKIQGDFGYFLNLNNKSPEFLSLYIDEKLKKGTKSLNEGEADGVLDKAMVLFRFLQEKDVFERYYKQHLAKRLLYAKSSSDDAEKQMITKLKTECGAHFTTKLEGMFKDMELSNSLLSAYRDSERNSDVELQMKVLTKVYWPTNEVKMCRLPPSVEAAFDDFKKFYLTKHNGRVLTLNPFLGFADLKAYFYKPNPENPSGPLKEEVKLLTVTTFQMCVLMRFNHGTSFSFQSLKNDTEIPDRELKRALMALSMGKPGQQVLKREGTGREILDTDEFSVNDEFSSKLTRIRIQNITSKNGGENDIERIETRKKVDGDRKHEIEAAIVRVMKARKTLFHNELIAEVTRQLQVRFKPDPVLIKQRIESLIEREFLKRDENDSRKYHYVA</sequence>
<evidence type="ECO:0000313" key="2">
    <source>
        <dbReference type="WBParaSite" id="JU765_v2.g14379.t1"/>
    </source>
</evidence>
<proteinExistence type="predicted"/>
<protein>
    <submittedName>
        <fullName evidence="2">Cullin family profile domain-containing protein</fullName>
    </submittedName>
</protein>
<reference evidence="2" key="1">
    <citation type="submission" date="2022-11" db="UniProtKB">
        <authorList>
            <consortium name="WormBaseParasite"/>
        </authorList>
    </citation>
    <scope>IDENTIFICATION</scope>
</reference>
<name>A0AC34QA41_9BILA</name>